<dbReference type="AlphaFoldDB" id="A0A1D1ULP4"/>
<comment type="caution">
    <text evidence="1">The sequence shown here is derived from an EMBL/GenBank/DDBJ whole genome shotgun (WGS) entry which is preliminary data.</text>
</comment>
<accession>A0A1D1ULP4</accession>
<proteinExistence type="predicted"/>
<evidence type="ECO:0000313" key="1">
    <source>
        <dbReference type="EMBL" id="GAU89470.1"/>
    </source>
</evidence>
<protein>
    <submittedName>
        <fullName evidence="1">Uncharacterized protein</fullName>
    </submittedName>
</protein>
<evidence type="ECO:0000313" key="2">
    <source>
        <dbReference type="Proteomes" id="UP000186922"/>
    </source>
</evidence>
<reference evidence="1 2" key="1">
    <citation type="journal article" date="2016" name="Nat. Commun.">
        <title>Extremotolerant tardigrade genome and improved radiotolerance of human cultured cells by tardigrade-unique protein.</title>
        <authorList>
            <person name="Hashimoto T."/>
            <person name="Horikawa D.D."/>
            <person name="Saito Y."/>
            <person name="Kuwahara H."/>
            <person name="Kozuka-Hata H."/>
            <person name="Shin-I T."/>
            <person name="Minakuchi Y."/>
            <person name="Ohishi K."/>
            <person name="Motoyama A."/>
            <person name="Aizu T."/>
            <person name="Enomoto A."/>
            <person name="Kondo K."/>
            <person name="Tanaka S."/>
            <person name="Hara Y."/>
            <person name="Koshikawa S."/>
            <person name="Sagara H."/>
            <person name="Miura T."/>
            <person name="Yokobori S."/>
            <person name="Miyagawa K."/>
            <person name="Suzuki Y."/>
            <person name="Kubo T."/>
            <person name="Oyama M."/>
            <person name="Kohara Y."/>
            <person name="Fujiyama A."/>
            <person name="Arakawa K."/>
            <person name="Katayama T."/>
            <person name="Toyoda A."/>
            <person name="Kunieda T."/>
        </authorList>
    </citation>
    <scope>NUCLEOTIDE SEQUENCE [LARGE SCALE GENOMIC DNA]</scope>
    <source>
        <strain evidence="1 2">YOKOZUNA-1</strain>
    </source>
</reference>
<gene>
    <name evidence="1" type="primary">RvY_02019-1</name>
    <name evidence="1" type="synonym">RvY_02019.1</name>
    <name evidence="1" type="ORF">RvY_02019</name>
</gene>
<name>A0A1D1ULP4_RAMVA</name>
<keyword evidence="2" id="KW-1185">Reference proteome</keyword>
<dbReference type="EMBL" id="BDGG01000001">
    <property type="protein sequence ID" value="GAU89470.1"/>
    <property type="molecule type" value="Genomic_DNA"/>
</dbReference>
<dbReference type="Proteomes" id="UP000186922">
    <property type="component" value="Unassembled WGS sequence"/>
</dbReference>
<organism evidence="1 2">
    <name type="scientific">Ramazzottius varieornatus</name>
    <name type="common">Water bear</name>
    <name type="synonym">Tardigrade</name>
    <dbReference type="NCBI Taxonomy" id="947166"/>
    <lineage>
        <taxon>Eukaryota</taxon>
        <taxon>Metazoa</taxon>
        <taxon>Ecdysozoa</taxon>
        <taxon>Tardigrada</taxon>
        <taxon>Eutardigrada</taxon>
        <taxon>Parachela</taxon>
        <taxon>Hypsibioidea</taxon>
        <taxon>Ramazzottiidae</taxon>
        <taxon>Ramazzottius</taxon>
    </lineage>
</organism>
<sequence length="77" mass="8221">MSGGDCPRWWSCWPQISGRELLGTPGRRDARLTSIPGTVGLVKVGRCHGVSSKLHATGEDRCRRSCGAVPGKVLCSI</sequence>